<feature type="transmembrane region" description="Helical" evidence="1">
    <location>
        <begin position="396"/>
        <end position="418"/>
    </location>
</feature>
<reference evidence="3" key="1">
    <citation type="submission" date="2025-08" db="UniProtKB">
        <authorList>
            <consortium name="RefSeq"/>
        </authorList>
    </citation>
    <scope>IDENTIFICATION</scope>
    <source>
        <tissue evidence="3">Whole sample</tissue>
    </source>
</reference>
<feature type="transmembrane region" description="Helical" evidence="1">
    <location>
        <begin position="332"/>
        <end position="354"/>
    </location>
</feature>
<dbReference type="KEGG" id="cvn:111137154"/>
<sequence length="465" mass="49571">MNCGFCDIIGLLLLSVWIGMHSREPKDTVRGWLVVAACSASFFLFVGISCCLGLLELELSRLFGGPSSSLSAINAFYNGLGWGLAPLMSALTNFFSCRLLCACGSVLSCLGFLGAAVSRSLPVIIFCIGVLQGIGFSLLIVPSSLLIAAYFDKKRPLALILSVIGGGFGIVVFPHIFTNLNQAFGVKGTFLILSALSSHGMVFSALFNISLAKEKPNVWVILRQVHRTVFDGDLLRTPQYVVVTVAYLLVYAAYGIPYLFLPHKASEVDLSEDSVSLLVSIIGISNLTARFLMAIVASSSIRNRMFLLSLSFAAHTLSLLTFPFFFDFLFLALGAGLFGFSSGIFISITPAVLLDLFGLDKLPNTLGSNFLVIGIGYLLGGPVMRHLSLVFSATDPVFYASAGCSGIATVIIMTAIYYKSIGGVMRIAYKRCACKIGTISPDDGPVSSLSTSVSSVGVYTISNSI</sequence>
<protein>
    <submittedName>
        <fullName evidence="3">Monocarboxylate transporter 12-like isoform X1</fullName>
    </submittedName>
</protein>
<feature type="transmembrane region" description="Helical" evidence="1">
    <location>
        <begin position="99"/>
        <end position="117"/>
    </location>
</feature>
<dbReference type="OrthoDB" id="6127096at2759"/>
<keyword evidence="2" id="KW-1185">Reference proteome</keyword>
<feature type="transmembrane region" description="Helical" evidence="1">
    <location>
        <begin position="366"/>
        <end position="384"/>
    </location>
</feature>
<gene>
    <name evidence="3" type="primary">LOC111137154</name>
</gene>
<evidence type="ECO:0000313" key="2">
    <source>
        <dbReference type="Proteomes" id="UP000694844"/>
    </source>
</evidence>
<keyword evidence="1" id="KW-0472">Membrane</keyword>
<name>A0A8B8EW19_CRAVI</name>
<feature type="transmembrane region" description="Helical" evidence="1">
    <location>
        <begin position="123"/>
        <end position="150"/>
    </location>
</feature>
<feature type="transmembrane region" description="Helical" evidence="1">
    <location>
        <begin position="275"/>
        <end position="293"/>
    </location>
</feature>
<feature type="transmembrane region" description="Helical" evidence="1">
    <location>
        <begin position="240"/>
        <end position="260"/>
    </location>
</feature>
<organism evidence="2 3">
    <name type="scientific">Crassostrea virginica</name>
    <name type="common">Eastern oyster</name>
    <dbReference type="NCBI Taxonomy" id="6565"/>
    <lineage>
        <taxon>Eukaryota</taxon>
        <taxon>Metazoa</taxon>
        <taxon>Spiralia</taxon>
        <taxon>Lophotrochozoa</taxon>
        <taxon>Mollusca</taxon>
        <taxon>Bivalvia</taxon>
        <taxon>Autobranchia</taxon>
        <taxon>Pteriomorphia</taxon>
        <taxon>Ostreida</taxon>
        <taxon>Ostreoidea</taxon>
        <taxon>Ostreidae</taxon>
        <taxon>Crassostrea</taxon>
    </lineage>
</organism>
<dbReference type="Proteomes" id="UP000694844">
    <property type="component" value="Chromosome 5"/>
</dbReference>
<evidence type="ECO:0000313" key="3">
    <source>
        <dbReference type="RefSeq" id="XP_022344176.1"/>
    </source>
</evidence>
<dbReference type="GO" id="GO:0008028">
    <property type="term" value="F:monocarboxylic acid transmembrane transporter activity"/>
    <property type="evidence" value="ECO:0007669"/>
    <property type="project" value="TreeGrafter"/>
</dbReference>
<dbReference type="PANTHER" id="PTHR11360:SF260">
    <property type="entry name" value="MFS DOMAIN-CONTAINING PROTEIN"/>
    <property type="match status" value="1"/>
</dbReference>
<feature type="transmembrane region" description="Helical" evidence="1">
    <location>
        <begin position="75"/>
        <end position="92"/>
    </location>
</feature>
<dbReference type="PANTHER" id="PTHR11360">
    <property type="entry name" value="MONOCARBOXYLATE TRANSPORTER"/>
    <property type="match status" value="1"/>
</dbReference>
<dbReference type="Gene3D" id="1.20.1250.20">
    <property type="entry name" value="MFS general substrate transporter like domains"/>
    <property type="match status" value="1"/>
</dbReference>
<feature type="transmembrane region" description="Helical" evidence="1">
    <location>
        <begin position="305"/>
        <end position="326"/>
    </location>
</feature>
<feature type="transmembrane region" description="Helical" evidence="1">
    <location>
        <begin position="157"/>
        <end position="177"/>
    </location>
</feature>
<dbReference type="InterPro" id="IPR036259">
    <property type="entry name" value="MFS_trans_sf"/>
</dbReference>
<keyword evidence="1" id="KW-1133">Transmembrane helix</keyword>
<dbReference type="Pfam" id="PF07690">
    <property type="entry name" value="MFS_1"/>
    <property type="match status" value="2"/>
</dbReference>
<dbReference type="GeneID" id="111137154"/>
<evidence type="ECO:0000256" key="1">
    <source>
        <dbReference type="SAM" id="Phobius"/>
    </source>
</evidence>
<dbReference type="SUPFAM" id="SSF103473">
    <property type="entry name" value="MFS general substrate transporter"/>
    <property type="match status" value="1"/>
</dbReference>
<feature type="transmembrane region" description="Helical" evidence="1">
    <location>
        <begin position="189"/>
        <end position="209"/>
    </location>
</feature>
<feature type="transmembrane region" description="Helical" evidence="1">
    <location>
        <begin position="32"/>
        <end position="55"/>
    </location>
</feature>
<proteinExistence type="predicted"/>
<keyword evidence="1" id="KW-0812">Transmembrane</keyword>
<dbReference type="AlphaFoldDB" id="A0A8B8EW19"/>
<accession>A0A8B8EW19</accession>
<dbReference type="InterPro" id="IPR011701">
    <property type="entry name" value="MFS"/>
</dbReference>
<dbReference type="RefSeq" id="XP_022344176.1">
    <property type="nucleotide sequence ID" value="XM_022488468.1"/>
</dbReference>
<dbReference type="InterPro" id="IPR050327">
    <property type="entry name" value="Proton-linked_MCT"/>
</dbReference>